<evidence type="ECO:0000256" key="6">
    <source>
        <dbReference type="RuleBase" id="RU361264"/>
    </source>
</evidence>
<feature type="transmembrane region" description="Helical" evidence="6">
    <location>
        <begin position="130"/>
        <end position="148"/>
    </location>
</feature>
<gene>
    <name evidence="9" type="ORF">NA57DRAFT_41321</name>
</gene>
<dbReference type="EMBL" id="ML978128">
    <property type="protein sequence ID" value="KAF2097033.1"/>
    <property type="molecule type" value="Genomic_DNA"/>
</dbReference>
<dbReference type="PANTHER" id="PTHR21236:SF2">
    <property type="entry name" value="PROTEIN YIPF"/>
    <property type="match status" value="1"/>
</dbReference>
<comment type="caution">
    <text evidence="9">The sequence shown here is derived from an EMBL/GenBank/DDBJ whole genome shotgun (WGS) entry which is preliminary data.</text>
</comment>
<feature type="transmembrane region" description="Helical" evidence="6">
    <location>
        <begin position="234"/>
        <end position="258"/>
    </location>
</feature>
<dbReference type="Proteomes" id="UP000799772">
    <property type="component" value="Unassembled WGS sequence"/>
</dbReference>
<protein>
    <recommendedName>
        <fullName evidence="6">Protein YIP</fullName>
    </recommendedName>
</protein>
<comment type="similarity">
    <text evidence="2 6">Belongs to the YIP1 family.</text>
</comment>
<feature type="transmembrane region" description="Helical" evidence="6">
    <location>
        <begin position="210"/>
        <end position="228"/>
    </location>
</feature>
<feature type="region of interest" description="Disordered" evidence="7">
    <location>
        <begin position="1"/>
        <end position="40"/>
    </location>
</feature>
<dbReference type="GO" id="GO:0048280">
    <property type="term" value="P:vesicle fusion with Golgi apparatus"/>
    <property type="evidence" value="ECO:0007669"/>
    <property type="project" value="TreeGrafter"/>
</dbReference>
<dbReference type="PANTHER" id="PTHR21236">
    <property type="entry name" value="GOLGI MEMBRANE PROTEIN YIP1"/>
    <property type="match status" value="1"/>
</dbReference>
<feature type="transmembrane region" description="Helical" evidence="6">
    <location>
        <begin position="154"/>
        <end position="174"/>
    </location>
</feature>
<evidence type="ECO:0000259" key="8">
    <source>
        <dbReference type="Pfam" id="PF04893"/>
    </source>
</evidence>
<sequence>MANYYQPNQPAYPQSNPQNLNFYSSGYSQPPVSGQSTPFQAYTGSAQSNAFSNAGFGGGFGGQPGVSGRMGEQGGLRTGWLAAFGTEGYDGEPPLLEELGVNFDHIKTKTLSVLNPTARIDQHLMDDSDLAGPILFALLFGIFLALSGKVNFGFIYGLAAFGSVTLHTIFSLMAPPSEPSAQNVASPPSQVHHTSSHFNSSLTFLRSASVLGYCLLPLVLTSLVGIVVPMDRLFGYVFVSAAILWCTYSSSAMFCAVGRMSEMRWLVAYPLGLFYLGFGIMAIFSSRGSGTLATKASGG</sequence>
<dbReference type="InterPro" id="IPR006977">
    <property type="entry name" value="Yip1_dom"/>
</dbReference>
<keyword evidence="10" id="KW-1185">Reference proteome</keyword>
<comment type="subcellular location">
    <subcellularLocation>
        <location evidence="6">Golgi apparatus membrane</location>
        <topology evidence="6">Multi-pass membrane protein</topology>
    </subcellularLocation>
    <subcellularLocation>
        <location evidence="1">Membrane</location>
        <topology evidence="1">Multi-pass membrane protein</topology>
    </subcellularLocation>
</comment>
<dbReference type="GO" id="GO:0000139">
    <property type="term" value="C:Golgi membrane"/>
    <property type="evidence" value="ECO:0007669"/>
    <property type="project" value="UniProtKB-SubCell"/>
</dbReference>
<dbReference type="InterPro" id="IPR045231">
    <property type="entry name" value="Yip1/4-like"/>
</dbReference>
<evidence type="ECO:0000313" key="9">
    <source>
        <dbReference type="EMBL" id="KAF2097033.1"/>
    </source>
</evidence>
<keyword evidence="3 6" id="KW-0812">Transmembrane</keyword>
<name>A0A9P4M4L6_9PEZI</name>
<feature type="domain" description="Yip1" evidence="8">
    <location>
        <begin position="113"/>
        <end position="280"/>
    </location>
</feature>
<keyword evidence="4 6" id="KW-1133">Transmembrane helix</keyword>
<reference evidence="9" key="1">
    <citation type="journal article" date="2020" name="Stud. Mycol.">
        <title>101 Dothideomycetes genomes: a test case for predicting lifestyles and emergence of pathogens.</title>
        <authorList>
            <person name="Haridas S."/>
            <person name="Albert R."/>
            <person name="Binder M."/>
            <person name="Bloem J."/>
            <person name="Labutti K."/>
            <person name="Salamov A."/>
            <person name="Andreopoulos B."/>
            <person name="Baker S."/>
            <person name="Barry K."/>
            <person name="Bills G."/>
            <person name="Bluhm B."/>
            <person name="Cannon C."/>
            <person name="Castanera R."/>
            <person name="Culley D."/>
            <person name="Daum C."/>
            <person name="Ezra D."/>
            <person name="Gonzalez J."/>
            <person name="Henrissat B."/>
            <person name="Kuo A."/>
            <person name="Liang C."/>
            <person name="Lipzen A."/>
            <person name="Lutzoni F."/>
            <person name="Magnuson J."/>
            <person name="Mondo S."/>
            <person name="Nolan M."/>
            <person name="Ohm R."/>
            <person name="Pangilinan J."/>
            <person name="Park H.-J."/>
            <person name="Ramirez L."/>
            <person name="Alfaro M."/>
            <person name="Sun H."/>
            <person name="Tritt A."/>
            <person name="Yoshinaga Y."/>
            <person name="Zwiers L.-H."/>
            <person name="Turgeon B."/>
            <person name="Goodwin S."/>
            <person name="Spatafora J."/>
            <person name="Crous P."/>
            <person name="Grigoriev I."/>
        </authorList>
    </citation>
    <scope>NUCLEOTIDE SEQUENCE</scope>
    <source>
        <strain evidence="9">CBS 133067</strain>
    </source>
</reference>
<dbReference type="GO" id="GO:0005802">
    <property type="term" value="C:trans-Golgi network"/>
    <property type="evidence" value="ECO:0007669"/>
    <property type="project" value="TreeGrafter"/>
</dbReference>
<dbReference type="AlphaFoldDB" id="A0A9P4M4L6"/>
<proteinExistence type="inferred from homology"/>
<evidence type="ECO:0000256" key="4">
    <source>
        <dbReference type="ARBA" id="ARBA00022989"/>
    </source>
</evidence>
<dbReference type="OrthoDB" id="440385at2759"/>
<keyword evidence="5 6" id="KW-0472">Membrane</keyword>
<evidence type="ECO:0000256" key="5">
    <source>
        <dbReference type="ARBA" id="ARBA00023136"/>
    </source>
</evidence>
<dbReference type="GO" id="GO:0006888">
    <property type="term" value="P:endoplasmic reticulum to Golgi vesicle-mediated transport"/>
    <property type="evidence" value="ECO:0007669"/>
    <property type="project" value="InterPro"/>
</dbReference>
<evidence type="ECO:0000256" key="7">
    <source>
        <dbReference type="SAM" id="MobiDB-lite"/>
    </source>
</evidence>
<evidence type="ECO:0000313" key="10">
    <source>
        <dbReference type="Proteomes" id="UP000799772"/>
    </source>
</evidence>
<dbReference type="Pfam" id="PF04893">
    <property type="entry name" value="Yip1"/>
    <property type="match status" value="1"/>
</dbReference>
<organism evidence="9 10">
    <name type="scientific">Rhizodiscina lignyota</name>
    <dbReference type="NCBI Taxonomy" id="1504668"/>
    <lineage>
        <taxon>Eukaryota</taxon>
        <taxon>Fungi</taxon>
        <taxon>Dikarya</taxon>
        <taxon>Ascomycota</taxon>
        <taxon>Pezizomycotina</taxon>
        <taxon>Dothideomycetes</taxon>
        <taxon>Pleosporomycetidae</taxon>
        <taxon>Aulographales</taxon>
        <taxon>Rhizodiscinaceae</taxon>
        <taxon>Rhizodiscina</taxon>
    </lineage>
</organism>
<feature type="transmembrane region" description="Helical" evidence="6">
    <location>
        <begin position="265"/>
        <end position="284"/>
    </location>
</feature>
<accession>A0A9P4M4L6</accession>
<evidence type="ECO:0000256" key="1">
    <source>
        <dbReference type="ARBA" id="ARBA00004141"/>
    </source>
</evidence>
<evidence type="ECO:0000256" key="3">
    <source>
        <dbReference type="ARBA" id="ARBA00022692"/>
    </source>
</evidence>
<evidence type="ECO:0000256" key="2">
    <source>
        <dbReference type="ARBA" id="ARBA00010596"/>
    </source>
</evidence>